<reference evidence="2 3" key="1">
    <citation type="submission" date="2014-03" db="EMBL/GenBank/DDBJ databases">
        <title>The draft genome sequence of Thalassospira mesophila JCM 18969.</title>
        <authorList>
            <person name="Lai Q."/>
            <person name="Shao Z."/>
        </authorList>
    </citation>
    <scope>NUCLEOTIDE SEQUENCE [LARGE SCALE GENOMIC DNA]</scope>
    <source>
        <strain evidence="2 3">JCM 18969</strain>
    </source>
</reference>
<keyword evidence="1" id="KW-0732">Signal</keyword>
<accession>A0A1Y2KYJ5</accession>
<protein>
    <submittedName>
        <fullName evidence="2">Sugar ABC transporter substrate-binding protein</fullName>
    </submittedName>
</protein>
<evidence type="ECO:0000313" key="3">
    <source>
        <dbReference type="Proteomes" id="UP000193391"/>
    </source>
</evidence>
<evidence type="ECO:0000313" key="2">
    <source>
        <dbReference type="EMBL" id="OSQ37419.1"/>
    </source>
</evidence>
<dbReference type="SUPFAM" id="SSF53850">
    <property type="entry name" value="Periplasmic binding protein-like II"/>
    <property type="match status" value="1"/>
</dbReference>
<dbReference type="STRING" id="1293891.TMES_14495"/>
<proteinExistence type="predicted"/>
<organism evidence="2 3">
    <name type="scientific">Thalassospira mesophila</name>
    <dbReference type="NCBI Taxonomy" id="1293891"/>
    <lineage>
        <taxon>Bacteria</taxon>
        <taxon>Pseudomonadati</taxon>
        <taxon>Pseudomonadota</taxon>
        <taxon>Alphaproteobacteria</taxon>
        <taxon>Rhodospirillales</taxon>
        <taxon>Thalassospiraceae</taxon>
        <taxon>Thalassospira</taxon>
    </lineage>
</organism>
<dbReference type="InterPro" id="IPR050490">
    <property type="entry name" value="Bact_solute-bd_prot1"/>
</dbReference>
<dbReference type="EMBL" id="JFKA01000006">
    <property type="protein sequence ID" value="OSQ37419.1"/>
    <property type="molecule type" value="Genomic_DNA"/>
</dbReference>
<sequence length="445" mass="49229">MKIGNRAFLFGSAMSAVILCGAGQAAFAKDEVMGDFSGVTLKAKFIGGNQYEPLYARITDWEKATGGKVEIISKKSHFEIDKEIKSDIAAGSTDWCVGYNHVSFAPQYTNLYTDLTPYIPQDTLDKYNPSFIEAATINGELQMLPRAQFDVSALYYRKSLYADPKNQKAFKEKYGYALTPPDTFDQFKDQAIFFADPPNFYGTQYAGKEEAVVGRFYELLVADGGQMFDKDWKPTFNSESGQQALQWFVDLYKAKAVPPGVLSYVWDDLGSGFASGSVALDLDWPGWASYFNDPKQSKVAGDVGVIVQPKGSSGKRTGWSGMHGFSMTKDCGDKKAAASLIWFLTNHDSQLFEAQKGPLPTRTKVWDDLIAQVKESGDTYRGEVLTAFQEASKHAFAVPKFPEWVESTNLIYPELQAAIVGDKTVKEALDDAAERVGDMMADYGY</sequence>
<feature type="signal peptide" evidence="1">
    <location>
        <begin position="1"/>
        <end position="28"/>
    </location>
</feature>
<dbReference type="PANTHER" id="PTHR43649">
    <property type="entry name" value="ARABINOSE-BINDING PROTEIN-RELATED"/>
    <property type="match status" value="1"/>
</dbReference>
<comment type="caution">
    <text evidence="2">The sequence shown here is derived from an EMBL/GenBank/DDBJ whole genome shotgun (WGS) entry which is preliminary data.</text>
</comment>
<dbReference type="Proteomes" id="UP000193391">
    <property type="component" value="Unassembled WGS sequence"/>
</dbReference>
<dbReference type="Gene3D" id="3.40.190.10">
    <property type="entry name" value="Periplasmic binding protein-like II"/>
    <property type="match status" value="2"/>
</dbReference>
<dbReference type="CDD" id="cd13585">
    <property type="entry name" value="PBP2_TMBP_like"/>
    <property type="match status" value="1"/>
</dbReference>
<dbReference type="PANTHER" id="PTHR43649:SF12">
    <property type="entry name" value="DIACETYLCHITOBIOSE BINDING PROTEIN DASA"/>
    <property type="match status" value="1"/>
</dbReference>
<name>A0A1Y2KYJ5_9PROT</name>
<evidence type="ECO:0000256" key="1">
    <source>
        <dbReference type="SAM" id="SignalP"/>
    </source>
</evidence>
<gene>
    <name evidence="2" type="ORF">TMES_14495</name>
</gene>
<feature type="chain" id="PRO_5012305282" evidence="1">
    <location>
        <begin position="29"/>
        <end position="445"/>
    </location>
</feature>
<keyword evidence="3" id="KW-1185">Reference proteome</keyword>
<dbReference type="AlphaFoldDB" id="A0A1Y2KYJ5"/>